<reference evidence="1" key="1">
    <citation type="submission" date="2023-10" db="EMBL/GenBank/DDBJ databases">
        <authorList>
            <person name="Chen Y."/>
            <person name="Shah S."/>
            <person name="Dougan E. K."/>
            <person name="Thang M."/>
            <person name="Chan C."/>
        </authorList>
    </citation>
    <scope>NUCLEOTIDE SEQUENCE [LARGE SCALE GENOMIC DNA]</scope>
</reference>
<accession>A0ABN9ULR3</accession>
<dbReference type="Proteomes" id="UP001189429">
    <property type="component" value="Unassembled WGS sequence"/>
</dbReference>
<sequence length="171" mass="19154">MRGTLSCKQELRGWREWQVCSESAWLKVDPSATLRGSSDLGELRRAIRGCRPHTHILLQASLAPRPHITCSLISAPEEPVARMRGRAFGAWRRGARGAELLRAALEAGDAHLAEAGFAFRVCNLDQDHPLRNEVFEKPSFRTLFLQKDLVAGARGPPPLWEPESFHDPRDI</sequence>
<proteinExistence type="predicted"/>
<protein>
    <submittedName>
        <fullName evidence="1">Uncharacterized protein</fullName>
    </submittedName>
</protein>
<dbReference type="EMBL" id="CAUYUJ010016004">
    <property type="protein sequence ID" value="CAK0860698.1"/>
    <property type="molecule type" value="Genomic_DNA"/>
</dbReference>
<evidence type="ECO:0000313" key="2">
    <source>
        <dbReference type="Proteomes" id="UP001189429"/>
    </source>
</evidence>
<name>A0ABN9ULR3_9DINO</name>
<gene>
    <name evidence="1" type="ORF">PCOR1329_LOCUS49590</name>
</gene>
<comment type="caution">
    <text evidence="1">The sequence shown here is derived from an EMBL/GenBank/DDBJ whole genome shotgun (WGS) entry which is preliminary data.</text>
</comment>
<keyword evidence="2" id="KW-1185">Reference proteome</keyword>
<evidence type="ECO:0000313" key="1">
    <source>
        <dbReference type="EMBL" id="CAK0860698.1"/>
    </source>
</evidence>
<organism evidence="1 2">
    <name type="scientific">Prorocentrum cordatum</name>
    <dbReference type="NCBI Taxonomy" id="2364126"/>
    <lineage>
        <taxon>Eukaryota</taxon>
        <taxon>Sar</taxon>
        <taxon>Alveolata</taxon>
        <taxon>Dinophyceae</taxon>
        <taxon>Prorocentrales</taxon>
        <taxon>Prorocentraceae</taxon>
        <taxon>Prorocentrum</taxon>
    </lineage>
</organism>